<keyword evidence="2" id="KW-1185">Reference proteome</keyword>
<name>A0ABT1Z4G1_9RHOB</name>
<gene>
    <name evidence="1" type="ORF">NTA49_15800</name>
</gene>
<evidence type="ECO:0008006" key="3">
    <source>
        <dbReference type="Google" id="ProtNLM"/>
    </source>
</evidence>
<proteinExistence type="predicted"/>
<reference evidence="1" key="1">
    <citation type="submission" date="2022-07" db="EMBL/GenBank/DDBJ databases">
        <title>Pseudosulfitobacter sp. strain AP-MA-4, whole genome sequence.</title>
        <authorList>
            <person name="Jiang Y."/>
        </authorList>
    </citation>
    <scope>NUCLEOTIDE SEQUENCE</scope>
    <source>
        <strain evidence="1">AP-MA-4</strain>
    </source>
</reference>
<sequence length="160" mass="15895">MCLLALPVQALADVQMTFRDGAPKDSFVISALGACDHGGLVLTLDMGPSAGGLIFDTTGAGAGVEVFQPFELTRGGALVSALPEVVDGQKTLSLTLVGLPVDQVVSFTIDVDDTAGAREITVTGSEIAGSVLSVERGGAVSSAVFDEGGVAVVAVSGCVG</sequence>
<evidence type="ECO:0000313" key="2">
    <source>
        <dbReference type="Proteomes" id="UP001165396"/>
    </source>
</evidence>
<comment type="caution">
    <text evidence="1">The sequence shown here is derived from an EMBL/GenBank/DDBJ whole genome shotgun (WGS) entry which is preliminary data.</text>
</comment>
<protein>
    <recommendedName>
        <fullName evidence="3">Aggregation factor core</fullName>
    </recommendedName>
</protein>
<organism evidence="1 2">
    <name type="scientific">Pseudosulfitobacter koreensis</name>
    <dbReference type="NCBI Taxonomy" id="2968472"/>
    <lineage>
        <taxon>Bacteria</taxon>
        <taxon>Pseudomonadati</taxon>
        <taxon>Pseudomonadota</taxon>
        <taxon>Alphaproteobacteria</taxon>
        <taxon>Rhodobacterales</taxon>
        <taxon>Roseobacteraceae</taxon>
        <taxon>Pseudosulfitobacter</taxon>
    </lineage>
</organism>
<dbReference type="Proteomes" id="UP001165396">
    <property type="component" value="Unassembled WGS sequence"/>
</dbReference>
<dbReference type="RefSeq" id="WP_258295774.1">
    <property type="nucleotide sequence ID" value="NZ_JANKJG010000014.1"/>
</dbReference>
<evidence type="ECO:0000313" key="1">
    <source>
        <dbReference type="EMBL" id="MCR8828005.1"/>
    </source>
</evidence>
<dbReference type="EMBL" id="JANKJG010000014">
    <property type="protein sequence ID" value="MCR8828005.1"/>
    <property type="molecule type" value="Genomic_DNA"/>
</dbReference>
<accession>A0ABT1Z4G1</accession>